<evidence type="ECO:0000313" key="4">
    <source>
        <dbReference type="Ensembl" id="ENSLCAP00010037448.1"/>
    </source>
</evidence>
<feature type="signal peptide" evidence="1">
    <location>
        <begin position="1"/>
        <end position="23"/>
    </location>
</feature>
<evidence type="ECO:0008006" key="6">
    <source>
        <dbReference type="Google" id="ProtNLM"/>
    </source>
</evidence>
<reference evidence="5" key="1">
    <citation type="submission" date="2015-09" db="EMBL/GenBank/DDBJ databases">
        <authorList>
            <person name="Sai Rama Sridatta P."/>
        </authorList>
    </citation>
    <scope>NUCLEOTIDE SEQUENCE [LARGE SCALE GENOMIC DNA]</scope>
</reference>
<reference evidence="4" key="2">
    <citation type="submission" date="2025-08" db="UniProtKB">
        <authorList>
            <consortium name="Ensembl"/>
        </authorList>
    </citation>
    <scope>IDENTIFICATION</scope>
</reference>
<organism evidence="4 5">
    <name type="scientific">Lates calcarifer</name>
    <name type="common">Barramundi</name>
    <name type="synonym">Holocentrus calcarifer</name>
    <dbReference type="NCBI Taxonomy" id="8187"/>
    <lineage>
        <taxon>Eukaryota</taxon>
        <taxon>Metazoa</taxon>
        <taxon>Chordata</taxon>
        <taxon>Craniata</taxon>
        <taxon>Vertebrata</taxon>
        <taxon>Euteleostomi</taxon>
        <taxon>Actinopterygii</taxon>
        <taxon>Neopterygii</taxon>
        <taxon>Teleostei</taxon>
        <taxon>Neoteleostei</taxon>
        <taxon>Acanthomorphata</taxon>
        <taxon>Carangaria</taxon>
        <taxon>Carangaria incertae sedis</taxon>
        <taxon>Centropomidae</taxon>
        <taxon>Lates</taxon>
    </lineage>
</organism>
<keyword evidence="1" id="KW-0732">Signal</keyword>
<protein>
    <recommendedName>
        <fullName evidence="6">ZP domain-containing protein</fullName>
    </recommendedName>
</protein>
<feature type="domain" description="Zona pellucida sperm-binding protein 2 second Ig-like" evidence="2">
    <location>
        <begin position="134"/>
        <end position="262"/>
    </location>
</feature>
<dbReference type="PANTHER" id="PTHR47130:SF6">
    <property type="entry name" value="EGG ENVELOPE GLYCOPROTEIN-LIKE PRECURSOR"/>
    <property type="match status" value="1"/>
</dbReference>
<feature type="domain" description="ZP-domain containing protein Ig-like" evidence="3">
    <location>
        <begin position="374"/>
        <end position="491"/>
    </location>
</feature>
<dbReference type="Ensembl" id="ENSLCAT00010038327.1">
    <property type="protein sequence ID" value="ENSLCAP00010037448.1"/>
    <property type="gene ID" value="ENSLCAG00010017515.1"/>
</dbReference>
<dbReference type="InterPro" id="IPR057638">
    <property type="entry name" value="Ig_ZP2_2nd"/>
</dbReference>
<evidence type="ECO:0000259" key="3">
    <source>
        <dbReference type="Pfam" id="PF26562"/>
    </source>
</evidence>
<dbReference type="AlphaFoldDB" id="A0A4W6EI73"/>
<dbReference type="GeneTree" id="ENSGT00940000163503"/>
<dbReference type="Pfam" id="PF23736">
    <property type="entry name" value="Ig_ZP2"/>
    <property type="match status" value="1"/>
</dbReference>
<evidence type="ECO:0000259" key="2">
    <source>
        <dbReference type="Pfam" id="PF23736"/>
    </source>
</evidence>
<dbReference type="InterPro" id="IPR058876">
    <property type="entry name" value="Ig-like_ZP"/>
</dbReference>
<proteinExistence type="predicted"/>
<reference evidence="4" key="3">
    <citation type="submission" date="2025-09" db="UniProtKB">
        <authorList>
            <consortium name="Ensembl"/>
        </authorList>
    </citation>
    <scope>IDENTIFICATION</scope>
</reference>
<evidence type="ECO:0000256" key="1">
    <source>
        <dbReference type="SAM" id="SignalP"/>
    </source>
</evidence>
<keyword evidence="5" id="KW-1185">Reference proteome</keyword>
<dbReference type="Pfam" id="PF26562">
    <property type="entry name" value="Ig-like"/>
    <property type="match status" value="1"/>
</dbReference>
<name>A0A4W6EI73_LATCA</name>
<accession>A0A4W6EI73</accession>
<sequence>MKTAAFIIGLIFICCQFTEQTAAEGFKQTVVQSECRDRYLWIQVTSVQMPRFEAVDGNGVHSISEQLASHCGYTISTFKRDGFTTFRASYYSCFTQSQNDEVFTFRFNVIVSDGSGGWLSHLVSEVCSGLIWTHREIICEEDYMEVRTPTPPGRSIKFCIFSFLVHLVGGVQAKRTASSVWQLMFLQSDGQVSSMSISEAQNRGYSLTTTAQRVVLRSSYKQSHAQVITVDGIPVEVIQISLFFKKKLTVVMIDMSMACSFDGAWLLWDIPWVMTPLVERVATFESRSLGVGVEGVLLDEPTATTRGFSLVQQGRLVQIGVPFGAEGGYWKSLVVNNMYKERYMIFVLYEHIFSLLYEDGSSIDTRHRISSDLFLPVETISDDQVFSIYLGNIPADVILEEVWINRKQLMIAESIKGGISISPVVHANGSRAYKLQLPFEDNVVHWMVRTRIRITSFGPVFYSIDINFTLTIMPQRDSYHHHTSITAQVFDAFPPEITAQCSDGGIAFSVVRPPRAKSLWEVGVNHEPLTSQLAAQRGYHLHNDAHKTTLEVPVFSIGYTYEGINLANFYGTFKLLLRDSKTLEVQTSTSKRCLFKTEDMMVCSADGTMTVVTTLTSTWPMVQPERTSLLDPTCEPKQVDGSRVLFEFKVDSLRCFYPLSGVNRLSVDRIFRSETPGFGSIKVFESLKGHSLSY</sequence>
<feature type="chain" id="PRO_5021508671" description="ZP domain-containing protein" evidence="1">
    <location>
        <begin position="24"/>
        <end position="694"/>
    </location>
</feature>
<gene>
    <name evidence="4" type="primary">LOC108890048</name>
</gene>
<dbReference type="PANTHER" id="PTHR47130">
    <property type="entry name" value="SI:DKEY-19B23.11-RELATED"/>
    <property type="match status" value="1"/>
</dbReference>
<dbReference type="Proteomes" id="UP000314980">
    <property type="component" value="Unassembled WGS sequence"/>
</dbReference>
<evidence type="ECO:0000313" key="5">
    <source>
        <dbReference type="Proteomes" id="UP000314980"/>
    </source>
</evidence>